<evidence type="ECO:0000313" key="2">
    <source>
        <dbReference type="Proteomes" id="UP000663193"/>
    </source>
</evidence>
<gene>
    <name evidence="1" type="ORF">JI435_008390</name>
</gene>
<protein>
    <submittedName>
        <fullName evidence="1">Uncharacterized protein</fullName>
    </submittedName>
</protein>
<sequence>MTSAMRELLHSLPPELRNEIYNYLSAPDAKTPPLTFGLPLKLKTFECKHTTIQICPVHYGSTGLLSLQPYRFQEASEYNSWLLNNAIELKIGVAFKGRVNNFVQQDWDKKLESHLRKLAKQYPWLKKVARYDVQVLWNPIDGVLKSRKSRRTAGQIVRNMTATLTSLPHRDEKTKRGELKLKLCLDHSFATWSVTSATMFGFEHVLSPPADTLADFKRQTREVWKEAKKPAEMKTRSRLLLIPSAKPEQRGVIEAGRDLVKWTVGTEGVLLMKKHLLNGRVIRYEAGFEEEKGSPVDHVALSLLGECLSYR</sequence>
<dbReference type="Proteomes" id="UP000663193">
    <property type="component" value="Chromosome 1"/>
</dbReference>
<dbReference type="VEuPathDB" id="FungiDB:JI435_008390"/>
<dbReference type="OrthoDB" id="3741380at2759"/>
<dbReference type="RefSeq" id="XP_001791510.1">
    <property type="nucleotide sequence ID" value="XM_001791458.1"/>
</dbReference>
<reference evidence="2" key="1">
    <citation type="journal article" date="2021" name="BMC Genomics">
        <title>Chromosome-level genome assembly and manually-curated proteome of model necrotroph Parastagonospora nodorum Sn15 reveals a genome-wide trove of candidate effector homologs, and redundancy of virulence-related functions within an accessory chromosome.</title>
        <authorList>
            <person name="Bertazzoni S."/>
            <person name="Jones D.A.B."/>
            <person name="Phan H.T."/>
            <person name="Tan K.-C."/>
            <person name="Hane J.K."/>
        </authorList>
    </citation>
    <scope>NUCLEOTIDE SEQUENCE [LARGE SCALE GENOMIC DNA]</scope>
    <source>
        <strain evidence="2">SN15 / ATCC MYA-4574 / FGSC 10173)</strain>
    </source>
</reference>
<evidence type="ECO:0000313" key="1">
    <source>
        <dbReference type="EMBL" id="QRC91339.1"/>
    </source>
</evidence>
<organism evidence="1 2">
    <name type="scientific">Phaeosphaeria nodorum (strain SN15 / ATCC MYA-4574 / FGSC 10173)</name>
    <name type="common">Glume blotch fungus</name>
    <name type="synonym">Parastagonospora nodorum</name>
    <dbReference type="NCBI Taxonomy" id="321614"/>
    <lineage>
        <taxon>Eukaryota</taxon>
        <taxon>Fungi</taxon>
        <taxon>Dikarya</taxon>
        <taxon>Ascomycota</taxon>
        <taxon>Pezizomycotina</taxon>
        <taxon>Dothideomycetes</taxon>
        <taxon>Pleosporomycetidae</taxon>
        <taxon>Pleosporales</taxon>
        <taxon>Pleosporineae</taxon>
        <taxon>Phaeosphaeriaceae</taxon>
        <taxon>Parastagonospora</taxon>
    </lineage>
</organism>
<dbReference type="EMBL" id="CP069023">
    <property type="protein sequence ID" value="QRC91339.1"/>
    <property type="molecule type" value="Genomic_DNA"/>
</dbReference>
<dbReference type="AlphaFoldDB" id="A0A7U2EUI5"/>
<dbReference type="OMA" id="FTCKHTT"/>
<accession>A0A7U2EUI5</accession>
<name>A0A7U2EUI5_PHANO</name>
<proteinExistence type="predicted"/>
<dbReference type="KEGG" id="pno:SNOG_00839"/>
<keyword evidence="2" id="KW-1185">Reference proteome</keyword>